<evidence type="ECO:0000256" key="9">
    <source>
        <dbReference type="SAM" id="SignalP"/>
    </source>
</evidence>
<dbReference type="GO" id="GO:0005506">
    <property type="term" value="F:iron ion binding"/>
    <property type="evidence" value="ECO:0007669"/>
    <property type="project" value="InterPro"/>
</dbReference>
<dbReference type="PROSITE" id="PS51007">
    <property type="entry name" value="CYTC"/>
    <property type="match status" value="1"/>
</dbReference>
<evidence type="ECO:0000256" key="2">
    <source>
        <dbReference type="ARBA" id="ARBA00022448"/>
    </source>
</evidence>
<feature type="binding site" description="covalent" evidence="8">
    <location>
        <position position="86"/>
    </location>
    <ligand>
        <name>heme c</name>
        <dbReference type="ChEBI" id="CHEBI:61717"/>
    </ligand>
</feature>
<dbReference type="InterPro" id="IPR036909">
    <property type="entry name" value="Cyt_c-like_dom_sf"/>
</dbReference>
<proteinExistence type="predicted"/>
<comment type="PTM">
    <text evidence="8">Binds 1 heme c group covalently per subunit.</text>
</comment>
<evidence type="ECO:0000313" key="11">
    <source>
        <dbReference type="EMBL" id="SDU34471.1"/>
    </source>
</evidence>
<dbReference type="GO" id="GO:0020037">
    <property type="term" value="F:heme binding"/>
    <property type="evidence" value="ECO:0007669"/>
    <property type="project" value="InterPro"/>
</dbReference>
<dbReference type="GO" id="GO:0009055">
    <property type="term" value="F:electron transfer activity"/>
    <property type="evidence" value="ECO:0007669"/>
    <property type="project" value="InterPro"/>
</dbReference>
<keyword evidence="6 8" id="KW-0408">Iron</keyword>
<gene>
    <name evidence="11" type="ORF">SAMN05216210_3254</name>
</gene>
<evidence type="ECO:0000256" key="5">
    <source>
        <dbReference type="ARBA" id="ARBA00022982"/>
    </source>
</evidence>
<dbReference type="InterPro" id="IPR009056">
    <property type="entry name" value="Cyt_c-like_dom"/>
</dbReference>
<evidence type="ECO:0000313" key="12">
    <source>
        <dbReference type="Proteomes" id="UP000243924"/>
    </source>
</evidence>
<protein>
    <recommendedName>
        <fullName evidence="1">Cytochrome c-551</fullName>
    </recommendedName>
    <alternativeName>
        <fullName evidence="7">Cytochrome c551</fullName>
    </alternativeName>
</protein>
<feature type="binding site" description="axial binding residue" evidence="8">
    <location>
        <position position="38"/>
    </location>
    <ligand>
        <name>heme c</name>
        <dbReference type="ChEBI" id="CHEBI:61717"/>
    </ligand>
    <ligandPart>
        <name>Fe</name>
        <dbReference type="ChEBI" id="CHEBI:18248"/>
    </ligandPart>
</feature>
<keyword evidence="9" id="KW-0732">Signal</keyword>
<evidence type="ECO:0000256" key="4">
    <source>
        <dbReference type="ARBA" id="ARBA00022723"/>
    </source>
</evidence>
<dbReference type="RefSeq" id="WP_092388969.1">
    <property type="nucleotide sequence ID" value="NZ_LT629787.1"/>
</dbReference>
<evidence type="ECO:0000259" key="10">
    <source>
        <dbReference type="PROSITE" id="PS51007"/>
    </source>
</evidence>
<dbReference type="Pfam" id="PF00034">
    <property type="entry name" value="Cytochrom_C"/>
    <property type="match status" value="1"/>
</dbReference>
<keyword evidence="4 8" id="KW-0479">Metal-binding</keyword>
<reference evidence="12" key="1">
    <citation type="submission" date="2016-10" db="EMBL/GenBank/DDBJ databases">
        <authorList>
            <person name="Varghese N."/>
            <person name="Submissions S."/>
        </authorList>
    </citation>
    <scope>NUCLEOTIDE SEQUENCE [LARGE SCALE GENOMIC DNA]</scope>
    <source>
        <strain evidence="12">CECT 8338</strain>
    </source>
</reference>
<organism evidence="11 12">
    <name type="scientific">Halopseudomonas salegens</name>
    <dbReference type="NCBI Taxonomy" id="1434072"/>
    <lineage>
        <taxon>Bacteria</taxon>
        <taxon>Pseudomonadati</taxon>
        <taxon>Pseudomonadota</taxon>
        <taxon>Gammaproteobacteria</taxon>
        <taxon>Pseudomonadales</taxon>
        <taxon>Pseudomonadaceae</taxon>
        <taxon>Halopseudomonas</taxon>
    </lineage>
</organism>
<accession>A0A1H2HRF8</accession>
<dbReference type="Gene3D" id="1.10.760.10">
    <property type="entry name" value="Cytochrome c-like domain"/>
    <property type="match status" value="1"/>
</dbReference>
<evidence type="ECO:0000256" key="7">
    <source>
        <dbReference type="ARBA" id="ARBA00031244"/>
    </source>
</evidence>
<evidence type="ECO:0000256" key="3">
    <source>
        <dbReference type="ARBA" id="ARBA00022617"/>
    </source>
</evidence>
<dbReference type="Proteomes" id="UP000243924">
    <property type="component" value="Chromosome I"/>
</dbReference>
<keyword evidence="5" id="KW-0249">Electron transport</keyword>
<dbReference type="EMBL" id="LT629787">
    <property type="protein sequence ID" value="SDU34471.1"/>
    <property type="molecule type" value="Genomic_DNA"/>
</dbReference>
<keyword evidence="3 8" id="KW-0349">Heme</keyword>
<dbReference type="STRING" id="1434072.SAMN05216210_3254"/>
<feature type="signal peptide" evidence="9">
    <location>
        <begin position="1"/>
        <end position="22"/>
    </location>
</feature>
<evidence type="ECO:0000256" key="6">
    <source>
        <dbReference type="ARBA" id="ARBA00023004"/>
    </source>
</evidence>
<feature type="binding site" description="covalent" evidence="8">
    <location>
        <position position="34"/>
    </location>
    <ligand>
        <name>heme c</name>
        <dbReference type="ChEBI" id="CHEBI:61717"/>
    </ligand>
</feature>
<name>A0A1H2HRF8_9GAMM</name>
<dbReference type="InterPro" id="IPR002324">
    <property type="entry name" value="Cyt_c_ID"/>
</dbReference>
<keyword evidence="2" id="KW-0813">Transport</keyword>
<dbReference type="PRINTS" id="PR00606">
    <property type="entry name" value="CYTCHROMECID"/>
</dbReference>
<evidence type="ECO:0000256" key="8">
    <source>
        <dbReference type="PIRSR" id="PIRSR602324-1"/>
    </source>
</evidence>
<feature type="chain" id="PRO_5009275967" description="Cytochrome c-551" evidence="9">
    <location>
        <begin position="23"/>
        <end position="107"/>
    </location>
</feature>
<dbReference type="SUPFAM" id="SSF46626">
    <property type="entry name" value="Cytochrome c"/>
    <property type="match status" value="1"/>
</dbReference>
<evidence type="ECO:0000256" key="1">
    <source>
        <dbReference type="ARBA" id="ARBA00021020"/>
    </source>
</evidence>
<feature type="domain" description="Cytochrome c" evidence="10">
    <location>
        <begin position="20"/>
        <end position="107"/>
    </location>
</feature>
<sequence length="107" mass="11340">MMKILMSTLSLAALLAAPVVMADDPEQLFATKACAACHALDDSQRVGPGMAAVQARYADEDQEAIVATLAGRIKNGNVGNWGQIPMPANAAITEEQAKILAEWVMTR</sequence>
<dbReference type="OrthoDB" id="9814063at2"/>
<dbReference type="AlphaFoldDB" id="A0A1H2HRF8"/>
<keyword evidence="12" id="KW-1185">Reference proteome</keyword>